<protein>
    <submittedName>
        <fullName evidence="2">Putative transposase</fullName>
    </submittedName>
</protein>
<reference evidence="2 3" key="2">
    <citation type="journal article" date="2006" name="Environ. Microbiol.">
        <title>Sequence analysis of three plasmids harboured in Rhodococcus erythropolis strain PR4.</title>
        <authorList>
            <person name="Sekine M."/>
            <person name="Tanikawa S."/>
            <person name="Omata S."/>
            <person name="Saito M."/>
            <person name="Fujisawa T."/>
            <person name="Tsukatani N."/>
            <person name="Tajima T."/>
            <person name="Sekigawa T."/>
            <person name="Kosugi H."/>
            <person name="Matsuo Y."/>
            <person name="Nishiko R."/>
            <person name="Imamura K."/>
            <person name="Ito M."/>
            <person name="Narita H."/>
            <person name="Tago S."/>
            <person name="Fujita N."/>
            <person name="Harayama S."/>
        </authorList>
    </citation>
    <scope>NUCLEOTIDE SEQUENCE [LARGE SCALE GENOMIC DNA]</scope>
    <source>
        <strain evidence="3">PR4 / NBRC 100887</strain>
        <plasmid evidence="2 3">pREL1</plasmid>
    </source>
</reference>
<dbReference type="KEGG" id="rer:RER_pREL1-01800"/>
<evidence type="ECO:0000256" key="1">
    <source>
        <dbReference type="SAM" id="MobiDB-lite"/>
    </source>
</evidence>
<name>Q3L9J0_RHOE4</name>
<feature type="region of interest" description="Disordered" evidence="1">
    <location>
        <begin position="29"/>
        <end position="68"/>
    </location>
</feature>
<keyword evidence="2" id="KW-0614">Plasmid</keyword>
<evidence type="ECO:0000313" key="3">
    <source>
        <dbReference type="Proteomes" id="UP000002204"/>
    </source>
</evidence>
<dbReference type="EMBL" id="AP008931">
    <property type="protein sequence ID" value="BAE46123.1"/>
    <property type="molecule type" value="Genomic_DNA"/>
</dbReference>
<reference evidence="3" key="1">
    <citation type="submission" date="2005-03" db="EMBL/GenBank/DDBJ databases">
        <title>Comparison of the complete genome sequences of Rhodococcus erythropolis PR4 and Rhodococcus opacus B4.</title>
        <authorList>
            <person name="Takarada H."/>
            <person name="Sekine M."/>
            <person name="Hosoyama A."/>
            <person name="Yamada R."/>
            <person name="Fujisawa T."/>
            <person name="Omata S."/>
            <person name="Shimizu A."/>
            <person name="Tsukatani N."/>
            <person name="Tanikawa S."/>
            <person name="Fujita N."/>
            <person name="Harayama S."/>
        </authorList>
    </citation>
    <scope>NUCLEOTIDE SEQUENCE [LARGE SCALE GENOMIC DNA]</scope>
    <source>
        <strain evidence="3">PR4 / NBRC 100887</strain>
        <plasmid evidence="3">pREL1</plasmid>
    </source>
</reference>
<accession>Q3L9J0</accession>
<gene>
    <name evidence="2" type="ordered locus">RER_pREL1-01800</name>
</gene>
<organism evidence="2 3">
    <name type="scientific">Rhodococcus erythropolis (strain PR4 / NBRC 100887)</name>
    <dbReference type="NCBI Taxonomy" id="234621"/>
    <lineage>
        <taxon>Bacteria</taxon>
        <taxon>Bacillati</taxon>
        <taxon>Actinomycetota</taxon>
        <taxon>Actinomycetes</taxon>
        <taxon>Mycobacteriales</taxon>
        <taxon>Nocardiaceae</taxon>
        <taxon>Rhodococcus</taxon>
        <taxon>Rhodococcus erythropolis group</taxon>
    </lineage>
</organism>
<sequence length="89" mass="10542">MHADDGNSRRSLHRFDVAAHRVRPIKRMLEDFQPVHPRNLGNRRRRRSLDPGRSAQTDRPQHHRQANRALHLAVISRIRLDPKTQVYVE</sequence>
<dbReference type="HOGENOM" id="CLU_2452607_0_0_11"/>
<evidence type="ECO:0000313" key="2">
    <source>
        <dbReference type="EMBL" id="BAE46123.1"/>
    </source>
</evidence>
<dbReference type="AlphaFoldDB" id="Q3L9J0"/>
<geneLocation type="plasmid" evidence="2 3">
    <name>pREL1</name>
</geneLocation>
<proteinExistence type="predicted"/>
<dbReference type="Proteomes" id="UP000002204">
    <property type="component" value="Plasmid pREL1"/>
</dbReference>